<dbReference type="FunFam" id="3.40.50.720:FF:000084">
    <property type="entry name" value="Short-chain dehydrogenase reductase"/>
    <property type="match status" value="1"/>
</dbReference>
<dbReference type="GO" id="GO:0016616">
    <property type="term" value="F:oxidoreductase activity, acting on the CH-OH group of donors, NAD or NADP as acceptor"/>
    <property type="evidence" value="ECO:0007669"/>
    <property type="project" value="TreeGrafter"/>
</dbReference>
<dbReference type="EMBL" id="LC008143">
    <property type="protein sequence ID" value="BAR73014.1"/>
    <property type="molecule type" value="Genomic_DNA"/>
</dbReference>
<proteinExistence type="inferred from homology"/>
<keyword evidence="2" id="KW-0560">Oxidoreductase</keyword>
<dbReference type="PRINTS" id="PR00081">
    <property type="entry name" value="GDHRDH"/>
</dbReference>
<dbReference type="PANTHER" id="PTHR42760">
    <property type="entry name" value="SHORT-CHAIN DEHYDROGENASES/REDUCTASES FAMILY MEMBER"/>
    <property type="match status" value="1"/>
</dbReference>
<evidence type="ECO:0000256" key="3">
    <source>
        <dbReference type="ARBA" id="ARBA00023027"/>
    </source>
</evidence>
<organism evidence="4">
    <name type="scientific">Embleya scabrispora</name>
    <dbReference type="NCBI Taxonomy" id="159449"/>
    <lineage>
        <taxon>Bacteria</taxon>
        <taxon>Bacillati</taxon>
        <taxon>Actinomycetota</taxon>
        <taxon>Actinomycetes</taxon>
        <taxon>Kitasatosporales</taxon>
        <taxon>Streptomycetaceae</taxon>
        <taxon>Embleya</taxon>
    </lineage>
</organism>
<dbReference type="InterPro" id="IPR036291">
    <property type="entry name" value="NAD(P)-bd_dom_sf"/>
</dbReference>
<name>A0A0F7R6Y3_9ACTN</name>
<evidence type="ECO:0000256" key="1">
    <source>
        <dbReference type="ARBA" id="ARBA00006484"/>
    </source>
</evidence>
<dbReference type="SMR" id="A0A0F7R6Y3"/>
<dbReference type="InterPro" id="IPR023985">
    <property type="entry name" value="SDR_subfam_1"/>
</dbReference>
<gene>
    <name evidence="4" type="primary">hitM4</name>
</gene>
<dbReference type="AlphaFoldDB" id="A0A0F7R6Y3"/>
<dbReference type="PANTHER" id="PTHR42760:SF133">
    <property type="entry name" value="3-OXOACYL-[ACYL-CARRIER-PROTEIN] REDUCTASE"/>
    <property type="match status" value="1"/>
</dbReference>
<evidence type="ECO:0000313" key="4">
    <source>
        <dbReference type="EMBL" id="BAR73014.1"/>
    </source>
</evidence>
<sequence length="288" mass="30315">MQRVLDKVVAITGAARGLGRSHAVRLAEEGADIIALDVCADAATAQYAGATVSDLDETVRLIEKTGRRAVAKRADVRDREALRTALDEGVAELGRLDVVIPNAGISPLGVDLPIAAFTETLDVNLVGALNTVHAALPHLGEGASIILMGSVSGLMPRYDGNAGVGPGAAGYSFSKRILAEYAEWLSVQLAPSGRRVNVVHPTNVATELIQNEAAYRTFRPDLEAPTLADVEAVMRPMHGMPIAYLEPVDISHAVVYFASDESRYVTGAQLKIDGGLIAKLGAGFDPRG</sequence>
<dbReference type="CDD" id="cd05233">
    <property type="entry name" value="SDR_c"/>
    <property type="match status" value="1"/>
</dbReference>
<dbReference type="SUPFAM" id="SSF51735">
    <property type="entry name" value="NAD(P)-binding Rossmann-fold domains"/>
    <property type="match status" value="1"/>
</dbReference>
<accession>A0A0F7R6Y3</accession>
<dbReference type="Pfam" id="PF13561">
    <property type="entry name" value="adh_short_C2"/>
    <property type="match status" value="1"/>
</dbReference>
<dbReference type="InterPro" id="IPR002347">
    <property type="entry name" value="SDR_fam"/>
</dbReference>
<evidence type="ECO:0000256" key="2">
    <source>
        <dbReference type="ARBA" id="ARBA00023002"/>
    </source>
</evidence>
<protein>
    <submittedName>
        <fullName evidence="4">Putative 3-ketoacyl-ACP reductase</fullName>
    </submittedName>
</protein>
<dbReference type="NCBIfam" id="TIGR03971">
    <property type="entry name" value="SDR_subfam_1"/>
    <property type="match status" value="1"/>
</dbReference>
<keyword evidence="3" id="KW-0520">NAD</keyword>
<dbReference type="Gene3D" id="3.40.50.720">
    <property type="entry name" value="NAD(P)-binding Rossmann-like Domain"/>
    <property type="match status" value="1"/>
</dbReference>
<comment type="similarity">
    <text evidence="1">Belongs to the short-chain dehydrogenases/reductases (SDR) family.</text>
</comment>
<reference evidence="4" key="1">
    <citation type="journal article" date="2015" name="ChemBioChem">
        <title>Genome Mining of the Hitachimycin Biosynthetic Gene Cluster: Involvement of a Phenylalanine-2,3-aminomutase in Biosynthesis.</title>
        <authorList>
            <person name="Kudo F."/>
            <person name="Kawamura K."/>
            <person name="Uchino A."/>
            <person name="Miyanaga A."/>
            <person name="Numakura M."/>
            <person name="Takayanagi R."/>
            <person name="Eguchi T."/>
        </authorList>
    </citation>
    <scope>NUCLEOTIDE SEQUENCE</scope>
    <source>
        <strain evidence="4">JCM 11712</strain>
    </source>
</reference>